<keyword evidence="5" id="KW-1185">Reference proteome</keyword>
<dbReference type="PANTHER" id="PTHR30203:SF33">
    <property type="entry name" value="BLR4455 PROTEIN"/>
    <property type="match status" value="1"/>
</dbReference>
<dbReference type="GO" id="GO:0005886">
    <property type="term" value="C:plasma membrane"/>
    <property type="evidence" value="ECO:0007669"/>
    <property type="project" value="UniProtKB-SubCell"/>
</dbReference>
<keyword evidence="3" id="KW-0175">Coiled coil</keyword>
<proteinExistence type="inferred from homology"/>
<dbReference type="Gene3D" id="1.20.1600.10">
    <property type="entry name" value="Outer membrane efflux proteins (OEP)"/>
    <property type="match status" value="1"/>
</dbReference>
<dbReference type="AlphaFoldDB" id="A0A4R7S660"/>
<dbReference type="InterPro" id="IPR010131">
    <property type="entry name" value="MdtP/NodT-like"/>
</dbReference>
<dbReference type="SUPFAM" id="SSF56954">
    <property type="entry name" value="Outer membrane efflux proteins (OEP)"/>
    <property type="match status" value="1"/>
</dbReference>
<dbReference type="PROSITE" id="PS51257">
    <property type="entry name" value="PROKAR_LIPOPROTEIN"/>
    <property type="match status" value="1"/>
</dbReference>
<sequence length="465" mass="50645">MLTRSPLFIAALALSACTVGPDHTAPDIADITPAKWSWQTAAPRDDSPRGEWWKIFREPELDRLEALALQSSPTLHAAAARVDQARAAARISTADWLPDLRLNADGKREQTSANLPTPIPVDIPRGRVNSFSTLLDLSYEIDFWGKIRREVESARATADSTSASYHNAILTLTGDVAAQYFLLRAADAELNALRRTIALREKFKNLLDDKFKAGAIPETDFARAVTEVATAKAELADVKRQRQEASDTLALLCGRPASSFIVRENPIAAKAPPVIPAGLPAAMLERRPDVASAERTVAARNADIGVAVSAYFPAVKLTGTAGYLSNEVDTLLGGDSRVWSIGPSISLPISGLSVIRFNVKRQKAAREEAIANYRQAVLSAIRDVETSLAQTRYLREQASAVSEALAASTKATDLVRESYERGTLSYFEYLDAERTRLQTERQTAQISAQRHISTVRLIKALGGGW</sequence>
<dbReference type="Pfam" id="PF02321">
    <property type="entry name" value="OEP"/>
    <property type="match status" value="2"/>
</dbReference>
<feature type="coiled-coil region" evidence="3">
    <location>
        <begin position="221"/>
        <end position="248"/>
    </location>
</feature>
<evidence type="ECO:0000313" key="4">
    <source>
        <dbReference type="EMBL" id="TDU72905.1"/>
    </source>
</evidence>
<reference evidence="4 5" key="1">
    <citation type="submission" date="2019-03" db="EMBL/GenBank/DDBJ databases">
        <title>Genomic Encyclopedia of Archaeal and Bacterial Type Strains, Phase II (KMG-II): from individual species to whole genera.</title>
        <authorList>
            <person name="Goeker M."/>
        </authorList>
    </citation>
    <scope>NUCLEOTIDE SEQUENCE [LARGE SCALE GENOMIC DNA]</scope>
    <source>
        <strain evidence="4 5">ATCC 25309</strain>
    </source>
</reference>
<dbReference type="RefSeq" id="WP_133794018.1">
    <property type="nucleotide sequence ID" value="NZ_SOCA01000002.1"/>
</dbReference>
<comment type="caution">
    <text evidence="4">The sequence shown here is derived from an EMBL/GenBank/DDBJ whole genome shotgun (WGS) entry which is preliminary data.</text>
</comment>
<keyword evidence="2" id="KW-1134">Transmembrane beta strand</keyword>
<gene>
    <name evidence="4" type="ORF">EI77_01371</name>
</gene>
<comment type="similarity">
    <text evidence="1 2">Belongs to the outer membrane factor (OMF) (TC 1.B.17) family.</text>
</comment>
<dbReference type="EMBL" id="SOCA01000002">
    <property type="protein sequence ID" value="TDU72905.1"/>
    <property type="molecule type" value="Genomic_DNA"/>
</dbReference>
<dbReference type="Proteomes" id="UP000295662">
    <property type="component" value="Unassembled WGS sequence"/>
</dbReference>
<organism evidence="4 5">
    <name type="scientific">Prosthecobacter fusiformis</name>
    <dbReference type="NCBI Taxonomy" id="48464"/>
    <lineage>
        <taxon>Bacteria</taxon>
        <taxon>Pseudomonadati</taxon>
        <taxon>Verrucomicrobiota</taxon>
        <taxon>Verrucomicrobiia</taxon>
        <taxon>Verrucomicrobiales</taxon>
        <taxon>Verrucomicrobiaceae</taxon>
        <taxon>Prosthecobacter</taxon>
    </lineage>
</organism>
<evidence type="ECO:0000256" key="3">
    <source>
        <dbReference type="SAM" id="Coils"/>
    </source>
</evidence>
<protein>
    <submittedName>
        <fullName evidence="4">Multidrug efflux system outer membrane protein</fullName>
    </submittedName>
</protein>
<keyword evidence="2" id="KW-0449">Lipoprotein</keyword>
<dbReference type="PANTHER" id="PTHR30203">
    <property type="entry name" value="OUTER MEMBRANE CATION EFFLUX PROTEIN"/>
    <property type="match status" value="1"/>
</dbReference>
<keyword evidence="2" id="KW-0472">Membrane</keyword>
<keyword evidence="2" id="KW-0564">Palmitate</keyword>
<evidence type="ECO:0000256" key="1">
    <source>
        <dbReference type="ARBA" id="ARBA00007613"/>
    </source>
</evidence>
<keyword evidence="2" id="KW-0812">Transmembrane</keyword>
<comment type="subcellular location">
    <subcellularLocation>
        <location evidence="2">Cell membrane</location>
        <topology evidence="2">Lipid-anchor</topology>
    </subcellularLocation>
</comment>
<dbReference type="InterPro" id="IPR003423">
    <property type="entry name" value="OMP_efflux"/>
</dbReference>
<evidence type="ECO:0000313" key="5">
    <source>
        <dbReference type="Proteomes" id="UP000295662"/>
    </source>
</evidence>
<dbReference type="NCBIfam" id="TIGR01845">
    <property type="entry name" value="outer_NodT"/>
    <property type="match status" value="1"/>
</dbReference>
<dbReference type="GO" id="GO:0015562">
    <property type="term" value="F:efflux transmembrane transporter activity"/>
    <property type="evidence" value="ECO:0007669"/>
    <property type="project" value="InterPro"/>
</dbReference>
<accession>A0A4R7S660</accession>
<dbReference type="OrthoDB" id="9770517at2"/>
<evidence type="ECO:0000256" key="2">
    <source>
        <dbReference type="RuleBase" id="RU362097"/>
    </source>
</evidence>
<name>A0A4R7S660_9BACT</name>
<dbReference type="Gene3D" id="2.20.200.10">
    <property type="entry name" value="Outer membrane efflux proteins (OEP)"/>
    <property type="match status" value="1"/>
</dbReference>